<organism evidence="1 2">
    <name type="scientific">Enhygromyxa salina</name>
    <dbReference type="NCBI Taxonomy" id="215803"/>
    <lineage>
        <taxon>Bacteria</taxon>
        <taxon>Pseudomonadati</taxon>
        <taxon>Myxococcota</taxon>
        <taxon>Polyangia</taxon>
        <taxon>Nannocystales</taxon>
        <taxon>Nannocystaceae</taxon>
        <taxon>Enhygromyxa</taxon>
    </lineage>
</organism>
<dbReference type="Proteomes" id="UP000031599">
    <property type="component" value="Unassembled WGS sequence"/>
</dbReference>
<sequence length="131" mass="13199">MFANTQMMGMDTGFPDVCLTPSPAGPVPIPYPNITAGPMGVPAAYNVLFMCAPAHNMGTSIPMTNGDNAGVATGVASGIVMGPSRHLTGAFTTLVGGLPATRVTSASLQNSTNCPGVRAVPSQVKVLILSP</sequence>
<evidence type="ECO:0000313" key="1">
    <source>
        <dbReference type="EMBL" id="KIG17318.1"/>
    </source>
</evidence>
<proteinExistence type="predicted"/>
<accession>A0A0C2A1S0</accession>
<dbReference type="AlphaFoldDB" id="A0A0C2A1S0"/>
<comment type="caution">
    <text evidence="1">The sequence shown here is derived from an EMBL/GenBank/DDBJ whole genome shotgun (WGS) entry which is preliminary data.</text>
</comment>
<dbReference type="Pfam" id="PF13665">
    <property type="entry name" value="Tox-PAAR-like"/>
    <property type="match status" value="1"/>
</dbReference>
<dbReference type="RefSeq" id="WP_052548405.1">
    <property type="nucleotide sequence ID" value="NZ_JMCC02000026.1"/>
</dbReference>
<evidence type="ECO:0000313" key="2">
    <source>
        <dbReference type="Proteomes" id="UP000031599"/>
    </source>
</evidence>
<dbReference type="EMBL" id="JMCC02000026">
    <property type="protein sequence ID" value="KIG17318.1"/>
    <property type="molecule type" value="Genomic_DNA"/>
</dbReference>
<name>A0A0C2A1S0_9BACT</name>
<gene>
    <name evidence="1" type="ORF">DB30_03375</name>
</gene>
<reference evidence="1 2" key="1">
    <citation type="submission" date="2014-12" db="EMBL/GenBank/DDBJ databases">
        <title>Genome assembly of Enhygromyxa salina DSM 15201.</title>
        <authorList>
            <person name="Sharma G."/>
            <person name="Subramanian S."/>
        </authorList>
    </citation>
    <scope>NUCLEOTIDE SEQUENCE [LARGE SCALE GENOMIC DNA]</scope>
    <source>
        <strain evidence="1 2">DSM 15201</strain>
    </source>
</reference>
<protein>
    <submittedName>
        <fullName evidence="1">Uncharacterized protein</fullName>
    </submittedName>
</protein>